<accession>A0ABQ2JD60</accession>
<keyword evidence="2" id="KW-1185">Reference proteome</keyword>
<reference evidence="2" key="1">
    <citation type="journal article" date="2019" name="Int. J. Syst. Evol. Microbiol.">
        <title>The Global Catalogue of Microorganisms (GCM) 10K type strain sequencing project: providing services to taxonomists for standard genome sequencing and annotation.</title>
        <authorList>
            <consortium name="The Broad Institute Genomics Platform"/>
            <consortium name="The Broad Institute Genome Sequencing Center for Infectious Disease"/>
            <person name="Wu L."/>
            <person name="Ma J."/>
        </authorList>
    </citation>
    <scope>NUCLEOTIDE SEQUENCE [LARGE SCALE GENOMIC DNA]</scope>
    <source>
        <strain evidence="2">JCM 16918</strain>
    </source>
</reference>
<evidence type="ECO:0000313" key="2">
    <source>
        <dbReference type="Proteomes" id="UP000645517"/>
    </source>
</evidence>
<protein>
    <submittedName>
        <fullName evidence="1">Uncharacterized protein</fullName>
    </submittedName>
</protein>
<dbReference type="EMBL" id="BMOR01000016">
    <property type="protein sequence ID" value="GGN42733.1"/>
    <property type="molecule type" value="Genomic_DNA"/>
</dbReference>
<name>A0ABQ2JD60_9DEIO</name>
<proteinExistence type="predicted"/>
<comment type="caution">
    <text evidence="1">The sequence shown here is derived from an EMBL/GenBank/DDBJ whole genome shotgun (WGS) entry which is preliminary data.</text>
</comment>
<evidence type="ECO:0000313" key="1">
    <source>
        <dbReference type="EMBL" id="GGN42733.1"/>
    </source>
</evidence>
<dbReference type="Proteomes" id="UP000645517">
    <property type="component" value="Unassembled WGS sequence"/>
</dbReference>
<organism evidence="1 2">
    <name type="scientific">Deinococcus daejeonensis</name>
    <dbReference type="NCBI Taxonomy" id="1007098"/>
    <lineage>
        <taxon>Bacteria</taxon>
        <taxon>Thermotogati</taxon>
        <taxon>Deinococcota</taxon>
        <taxon>Deinococci</taxon>
        <taxon>Deinococcales</taxon>
        <taxon>Deinococcaceae</taxon>
        <taxon>Deinococcus</taxon>
    </lineage>
</organism>
<gene>
    <name evidence="1" type="ORF">GCM10010842_29470</name>
</gene>
<sequence length="91" mass="10034">MSEKLTIKCAGCDKTQTLRPHKVERCDSYYCGACGFRAPAPPDGYVVYTVMHATGGLWGYRMQVADPEAQAALQRARVLRDAGLKRLGELN</sequence>